<dbReference type="RefSeq" id="WP_393993280.1">
    <property type="nucleotide sequence ID" value="NZ_JBAFVH010000008.1"/>
</dbReference>
<accession>A0ABW7A0N7</accession>
<proteinExistence type="predicted"/>
<reference evidence="1 2" key="1">
    <citation type="submission" date="2024-02" db="EMBL/GenBank/DDBJ databases">
        <title>Expansion and revision of Xanthobacter and proposal of Roseixanthobacter gen. nov.</title>
        <authorList>
            <person name="Soltysiak M.P.M."/>
            <person name="Jalihal A."/>
            <person name="Ory A."/>
            <person name="Chrisophersen C."/>
            <person name="Lee A.D."/>
            <person name="Boulton J."/>
            <person name="Springer M."/>
        </authorList>
    </citation>
    <scope>NUCLEOTIDE SEQUENCE [LARGE SCALE GENOMIC DNA]</scope>
    <source>
        <strain evidence="1 2">23A</strain>
    </source>
</reference>
<comment type="caution">
    <text evidence="1">The sequence shown here is derived from an EMBL/GenBank/DDBJ whole genome shotgun (WGS) entry which is preliminary data.</text>
</comment>
<dbReference type="Gene3D" id="3.90.550.20">
    <property type="match status" value="1"/>
</dbReference>
<dbReference type="InterPro" id="IPR029044">
    <property type="entry name" value="Nucleotide-diphossugar_trans"/>
</dbReference>
<dbReference type="SUPFAM" id="SSF53448">
    <property type="entry name" value="Nucleotide-diphospho-sugar transferases"/>
    <property type="match status" value="1"/>
</dbReference>
<evidence type="ECO:0000313" key="1">
    <source>
        <dbReference type="EMBL" id="MFG1373524.1"/>
    </source>
</evidence>
<dbReference type="EMBL" id="JBAFVH010000008">
    <property type="protein sequence ID" value="MFG1373524.1"/>
    <property type="molecule type" value="Genomic_DNA"/>
</dbReference>
<organism evidence="1 2">
    <name type="scientific">Xanthobacter oligotrophicus</name>
    <dbReference type="NCBI Taxonomy" id="2607286"/>
    <lineage>
        <taxon>Bacteria</taxon>
        <taxon>Pseudomonadati</taxon>
        <taxon>Pseudomonadota</taxon>
        <taxon>Alphaproteobacteria</taxon>
        <taxon>Hyphomicrobiales</taxon>
        <taxon>Xanthobacteraceae</taxon>
        <taxon>Xanthobacter</taxon>
    </lineage>
</organism>
<keyword evidence="2" id="KW-1185">Reference proteome</keyword>
<dbReference type="Proteomes" id="UP001604002">
    <property type="component" value="Unassembled WGS sequence"/>
</dbReference>
<gene>
    <name evidence="1" type="ORF">V5F32_15225</name>
</gene>
<name>A0ABW7A0N7_9HYPH</name>
<protein>
    <recommendedName>
        <fullName evidence="3">Galactosyltransferase Lgt5</fullName>
    </recommendedName>
</protein>
<evidence type="ECO:0008006" key="3">
    <source>
        <dbReference type="Google" id="ProtNLM"/>
    </source>
</evidence>
<evidence type="ECO:0000313" key="2">
    <source>
        <dbReference type="Proteomes" id="UP001604002"/>
    </source>
</evidence>
<sequence length="242" mass="27033">MGDRLGPVHAACIRSFMRHGHDVVLHSYGRPVDTPDGAAMFDASALMRPDEIIRHRATGSLALASDRYRFRLLKAGMGVYVDCDIFCLQPFPDEPYLYGLEQDAQVNGAVLAMPADSKLLQDIMSATEDDFFIPPWSRNTLRRLWSLRKAVGFPRHVADQPWGTFGPQLVTYMIQKNTLMETAQPIDIFYPLHFQQTSLLAQPGLRIADIVTPRTLGLHLYNQSLKGLQPAAGSPLNEVIQS</sequence>